<feature type="site" description="Contributes to redox potential value" evidence="8">
    <location>
        <position position="30"/>
    </location>
</feature>
<evidence type="ECO:0000256" key="7">
    <source>
        <dbReference type="PIRNR" id="PIRNR000077"/>
    </source>
</evidence>
<evidence type="ECO:0000256" key="1">
    <source>
        <dbReference type="ARBA" id="ARBA00008987"/>
    </source>
</evidence>
<feature type="active site" description="Nucleophile" evidence="8">
    <location>
        <position position="29"/>
    </location>
</feature>
<keyword evidence="5 9" id="KW-0676">Redox-active center</keyword>
<dbReference type="PROSITE" id="PS51352">
    <property type="entry name" value="THIOREDOXIN_2"/>
    <property type="match status" value="1"/>
</dbReference>
<dbReference type="CDD" id="cd02947">
    <property type="entry name" value="TRX_family"/>
    <property type="match status" value="1"/>
</dbReference>
<keyword evidence="2" id="KW-0813">Transport</keyword>
<dbReference type="Proteomes" id="UP000711995">
    <property type="component" value="Unassembled WGS sequence"/>
</dbReference>
<keyword evidence="12" id="KW-1185">Reference proteome</keyword>
<dbReference type="InterPro" id="IPR017937">
    <property type="entry name" value="Thioredoxin_CS"/>
</dbReference>
<dbReference type="EMBL" id="JAATLJ010000001">
    <property type="protein sequence ID" value="NIZ41124.1"/>
    <property type="molecule type" value="Genomic_DNA"/>
</dbReference>
<dbReference type="PANTHER" id="PTHR45663:SF11">
    <property type="entry name" value="GEO12009P1"/>
    <property type="match status" value="1"/>
</dbReference>
<evidence type="ECO:0000256" key="4">
    <source>
        <dbReference type="ARBA" id="ARBA00023157"/>
    </source>
</evidence>
<dbReference type="InterPro" id="IPR005746">
    <property type="entry name" value="Thioredoxin"/>
</dbReference>
<evidence type="ECO:0000259" key="10">
    <source>
        <dbReference type="PROSITE" id="PS51352"/>
    </source>
</evidence>
<evidence type="ECO:0000256" key="2">
    <source>
        <dbReference type="ARBA" id="ARBA00022448"/>
    </source>
</evidence>
<sequence>MVKHLTKETFHEAINQDKLVMVDFWAEWCGPCRMLGPVLDDIASTLADKVSVCKVNTDLEQELAVRYNISSIPCVIYFRNGEPLRASLGFKPKENFVKEIEELTDK</sequence>
<dbReference type="PIRSF" id="PIRSF000077">
    <property type="entry name" value="Thioredoxin"/>
    <property type="match status" value="1"/>
</dbReference>
<dbReference type="Gene3D" id="3.40.30.10">
    <property type="entry name" value="Glutaredoxin"/>
    <property type="match status" value="1"/>
</dbReference>
<feature type="domain" description="Thioredoxin" evidence="10">
    <location>
        <begin position="1"/>
        <end position="105"/>
    </location>
</feature>
<dbReference type="PANTHER" id="PTHR45663">
    <property type="entry name" value="GEO12009P1"/>
    <property type="match status" value="1"/>
</dbReference>
<dbReference type="RefSeq" id="WP_167700697.1">
    <property type="nucleotide sequence ID" value="NZ_CP118174.1"/>
</dbReference>
<dbReference type="InterPro" id="IPR013766">
    <property type="entry name" value="Thioredoxin_domain"/>
</dbReference>
<dbReference type="InterPro" id="IPR036249">
    <property type="entry name" value="Thioredoxin-like_sf"/>
</dbReference>
<dbReference type="AlphaFoldDB" id="A0A968GDP5"/>
<feature type="active site" description="Nucleophile" evidence="8">
    <location>
        <position position="32"/>
    </location>
</feature>
<dbReference type="GO" id="GO:0045454">
    <property type="term" value="P:cell redox homeostasis"/>
    <property type="evidence" value="ECO:0007669"/>
    <property type="project" value="TreeGrafter"/>
</dbReference>
<evidence type="ECO:0000256" key="6">
    <source>
        <dbReference type="NCBIfam" id="TIGR01068"/>
    </source>
</evidence>
<accession>A0A968GDP5</accession>
<dbReference type="GO" id="GO:0005829">
    <property type="term" value="C:cytosol"/>
    <property type="evidence" value="ECO:0007669"/>
    <property type="project" value="TreeGrafter"/>
</dbReference>
<feature type="site" description="Deprotonates C-terminal active site Cys" evidence="8">
    <location>
        <position position="23"/>
    </location>
</feature>
<name>A0A968GDP5_9SPIO</name>
<dbReference type="FunFam" id="3.40.30.10:FF:000001">
    <property type="entry name" value="Thioredoxin"/>
    <property type="match status" value="1"/>
</dbReference>
<evidence type="ECO:0000256" key="8">
    <source>
        <dbReference type="PIRSR" id="PIRSR000077-1"/>
    </source>
</evidence>
<dbReference type="PRINTS" id="PR00421">
    <property type="entry name" value="THIOREDOXIN"/>
</dbReference>
<dbReference type="PROSITE" id="PS00194">
    <property type="entry name" value="THIOREDOXIN_1"/>
    <property type="match status" value="1"/>
</dbReference>
<comment type="similarity">
    <text evidence="1 7">Belongs to the thioredoxin family.</text>
</comment>
<keyword evidence="4 9" id="KW-1015">Disulfide bond</keyword>
<dbReference type="SUPFAM" id="SSF52833">
    <property type="entry name" value="Thioredoxin-like"/>
    <property type="match status" value="1"/>
</dbReference>
<evidence type="ECO:0000256" key="3">
    <source>
        <dbReference type="ARBA" id="ARBA00022982"/>
    </source>
</evidence>
<feature type="disulfide bond" description="Redox-active" evidence="9">
    <location>
        <begin position="29"/>
        <end position="32"/>
    </location>
</feature>
<proteinExistence type="inferred from homology"/>
<dbReference type="Pfam" id="PF00085">
    <property type="entry name" value="Thioredoxin"/>
    <property type="match status" value="1"/>
</dbReference>
<gene>
    <name evidence="11" type="primary">trxA</name>
    <name evidence="11" type="ORF">HCT14_06370</name>
</gene>
<dbReference type="GO" id="GO:0015035">
    <property type="term" value="F:protein-disulfide reductase activity"/>
    <property type="evidence" value="ECO:0007669"/>
    <property type="project" value="UniProtKB-UniRule"/>
</dbReference>
<comment type="caution">
    <text evidence="11">The sequence shown here is derived from an EMBL/GenBank/DDBJ whole genome shotgun (WGS) entry which is preliminary data.</text>
</comment>
<evidence type="ECO:0000256" key="9">
    <source>
        <dbReference type="PIRSR" id="PIRSR000077-4"/>
    </source>
</evidence>
<evidence type="ECO:0000313" key="12">
    <source>
        <dbReference type="Proteomes" id="UP000711995"/>
    </source>
</evidence>
<reference evidence="11 12" key="1">
    <citation type="submission" date="2020-03" db="EMBL/GenBank/DDBJ databases">
        <title>Spirochaetal bacteria isolated from arthropods constitute a novel genus Entomospira genus novum within the order Spirochaetales.</title>
        <authorList>
            <person name="Grana-Miraglia L."/>
            <person name="Sikutova S."/>
            <person name="Fingerle V."/>
            <person name="Sing A."/>
            <person name="Castillo-Ramirez S."/>
            <person name="Margos G."/>
            <person name="Rudolf I."/>
        </authorList>
    </citation>
    <scope>NUCLEOTIDE SEQUENCE [LARGE SCALE GENOMIC DNA]</scope>
    <source>
        <strain evidence="11 12">BR193</strain>
    </source>
</reference>
<keyword evidence="3" id="KW-0249">Electron transport</keyword>
<feature type="site" description="Contributes to redox potential value" evidence="8">
    <location>
        <position position="31"/>
    </location>
</feature>
<evidence type="ECO:0000313" key="11">
    <source>
        <dbReference type="EMBL" id="NIZ41124.1"/>
    </source>
</evidence>
<dbReference type="NCBIfam" id="TIGR01068">
    <property type="entry name" value="thioredoxin"/>
    <property type="match status" value="1"/>
</dbReference>
<protein>
    <recommendedName>
        <fullName evidence="6 7">Thioredoxin</fullName>
    </recommendedName>
</protein>
<evidence type="ECO:0000256" key="5">
    <source>
        <dbReference type="ARBA" id="ARBA00023284"/>
    </source>
</evidence>
<organism evidence="11 12">
    <name type="scientific">Entomospira entomophila</name>
    <dbReference type="NCBI Taxonomy" id="2719988"/>
    <lineage>
        <taxon>Bacteria</taxon>
        <taxon>Pseudomonadati</taxon>
        <taxon>Spirochaetota</taxon>
        <taxon>Spirochaetia</taxon>
        <taxon>Spirochaetales</taxon>
        <taxon>Spirochaetaceae</taxon>
        <taxon>Entomospira</taxon>
    </lineage>
</organism>